<reference evidence="3" key="1">
    <citation type="submission" date="2016-10" db="EMBL/GenBank/DDBJ databases">
        <authorList>
            <person name="Varghese N."/>
            <person name="Submissions S."/>
        </authorList>
    </citation>
    <scope>NUCLEOTIDE SEQUENCE [LARGE SCALE GENOMIC DNA]</scope>
    <source>
        <strain evidence="3">DSM 19886</strain>
    </source>
</reference>
<dbReference type="RefSeq" id="WP_089890842.1">
    <property type="nucleotide sequence ID" value="NZ_FNGV01000007.1"/>
</dbReference>
<organism evidence="2 3">
    <name type="scientific">Kriegella aquimaris</name>
    <dbReference type="NCBI Taxonomy" id="192904"/>
    <lineage>
        <taxon>Bacteria</taxon>
        <taxon>Pseudomonadati</taxon>
        <taxon>Bacteroidota</taxon>
        <taxon>Flavobacteriia</taxon>
        <taxon>Flavobacteriales</taxon>
        <taxon>Flavobacteriaceae</taxon>
        <taxon>Kriegella</taxon>
    </lineage>
</organism>
<dbReference type="EMBL" id="FNGV01000007">
    <property type="protein sequence ID" value="SDM30769.1"/>
    <property type="molecule type" value="Genomic_DNA"/>
</dbReference>
<feature type="signal peptide" evidence="1">
    <location>
        <begin position="1"/>
        <end position="24"/>
    </location>
</feature>
<proteinExistence type="predicted"/>
<dbReference type="Proteomes" id="UP000199440">
    <property type="component" value="Unassembled WGS sequence"/>
</dbReference>
<dbReference type="OrthoDB" id="1491239at2"/>
<accession>A0A1G9S5I8</accession>
<sequence>MMKLKIKILLLTTGLVSLSTFIQAQSEGLTSSPYSLYGLGVINQTSIGKSNGLGYTGIGLKTETEINNLNPANFALVPQNSFFYDIGVTSEYNNYSNVGTSEGRTSLNFSNFAFAFRITEGLGAGITMVPYSDVGYTLVGLQSNIEGTTEFFESNVAGIGGLSDLRLNLGYEIVDNLRLGLAASFLFGSIEENEDFQISSSSFESTETTNYNGIRMGFGLQYDLLENVTIGSTLQFPTVLNGTLERYAMKNLDGSEIVVEDNTTSDASSFTMPLEVGVGLSGTLYKSLTLSADYKKNYWSATEQSENLGHYVDQDIYAFGAEYIKNKDSYKLSQRIRYRAGFNYDTGYLAIGNTRVKGFNLTTGIGIPLSKGTNSLLNLSYSYGSKGQIQNILVKEDYHLLTLNLSLEDLWFRKRKIN</sequence>
<feature type="chain" id="PRO_5011615370" description="Long-chain fatty acid transport protein" evidence="1">
    <location>
        <begin position="25"/>
        <end position="418"/>
    </location>
</feature>
<keyword evidence="3" id="KW-1185">Reference proteome</keyword>
<dbReference type="AlphaFoldDB" id="A0A1G9S5I8"/>
<evidence type="ECO:0000256" key="1">
    <source>
        <dbReference type="SAM" id="SignalP"/>
    </source>
</evidence>
<gene>
    <name evidence="2" type="ORF">SAMN04488514_107118</name>
</gene>
<evidence type="ECO:0008006" key="4">
    <source>
        <dbReference type="Google" id="ProtNLM"/>
    </source>
</evidence>
<dbReference type="SUPFAM" id="SSF56935">
    <property type="entry name" value="Porins"/>
    <property type="match status" value="1"/>
</dbReference>
<protein>
    <recommendedName>
        <fullName evidence="4">Long-chain fatty acid transport protein</fullName>
    </recommendedName>
</protein>
<name>A0A1G9S5I8_9FLAO</name>
<keyword evidence="1" id="KW-0732">Signal</keyword>
<dbReference type="Gene3D" id="2.40.160.60">
    <property type="entry name" value="Outer membrane protein transport protein (OMPP1/FadL/TodX)"/>
    <property type="match status" value="1"/>
</dbReference>
<evidence type="ECO:0000313" key="3">
    <source>
        <dbReference type="Proteomes" id="UP000199440"/>
    </source>
</evidence>
<evidence type="ECO:0000313" key="2">
    <source>
        <dbReference type="EMBL" id="SDM30769.1"/>
    </source>
</evidence>
<dbReference type="STRING" id="192904.SAMN04488514_107118"/>